<accession>A0A7M7P1R5</accession>
<dbReference type="GeneID" id="100893689"/>
<dbReference type="InParanoid" id="A0A7M7P1R5"/>
<sequence length="275" mass="29925">MLISRGGGGGSGEYMSALPQDEAYMQHNGGIVTGEEGDEKPPGFCWSLNECLTEEIVVLLAVQFVFYFNQPGLETAVVPLNEHYLNFTEIDNSIFYCVCGVELLFFFVVVKVMSKRVSDRMILLIGLIIETLSLGLLAIFVPRLIPGNVSKNLPMFIICCGIQVSGLAFLAVSIISLFSKKVPQKIQGFSQGVRRATGGLATIMGPLWSGSTVEQPFLMLIVMVVLFVLALVMVLASWKRLKTKSEPAGKGFPSPSNILNVESETEPLIPTDVQA</sequence>
<dbReference type="KEGG" id="spu:100893689"/>
<comment type="subcellular location">
    <subcellularLocation>
        <location evidence="1">Membrane</location>
        <topology evidence="1">Multi-pass membrane protein</topology>
    </subcellularLocation>
</comment>
<feature type="region of interest" description="Disordered" evidence="5">
    <location>
        <begin position="245"/>
        <end position="275"/>
    </location>
</feature>
<evidence type="ECO:0000256" key="5">
    <source>
        <dbReference type="SAM" id="MobiDB-lite"/>
    </source>
</evidence>
<evidence type="ECO:0008006" key="9">
    <source>
        <dbReference type="Google" id="ProtNLM"/>
    </source>
</evidence>
<evidence type="ECO:0000313" key="7">
    <source>
        <dbReference type="EnsemblMetazoa" id="XP_030842592"/>
    </source>
</evidence>
<evidence type="ECO:0000256" key="3">
    <source>
        <dbReference type="ARBA" id="ARBA00022989"/>
    </source>
</evidence>
<dbReference type="GO" id="GO:0016020">
    <property type="term" value="C:membrane"/>
    <property type="evidence" value="ECO:0007669"/>
    <property type="project" value="UniProtKB-SubCell"/>
</dbReference>
<keyword evidence="3 6" id="KW-1133">Transmembrane helix</keyword>
<dbReference type="GO" id="GO:0022857">
    <property type="term" value="F:transmembrane transporter activity"/>
    <property type="evidence" value="ECO:0007669"/>
    <property type="project" value="InterPro"/>
</dbReference>
<dbReference type="InterPro" id="IPR036259">
    <property type="entry name" value="MFS_trans_sf"/>
</dbReference>
<reference evidence="8" key="1">
    <citation type="submission" date="2015-02" db="EMBL/GenBank/DDBJ databases">
        <title>Genome sequencing for Strongylocentrotus purpuratus.</title>
        <authorList>
            <person name="Murali S."/>
            <person name="Liu Y."/>
            <person name="Vee V."/>
            <person name="English A."/>
            <person name="Wang M."/>
            <person name="Skinner E."/>
            <person name="Han Y."/>
            <person name="Muzny D.M."/>
            <person name="Worley K.C."/>
            <person name="Gibbs R.A."/>
        </authorList>
    </citation>
    <scope>NUCLEOTIDE SEQUENCE</scope>
</reference>
<keyword evidence="8" id="KW-1185">Reference proteome</keyword>
<dbReference type="Proteomes" id="UP000007110">
    <property type="component" value="Unassembled WGS sequence"/>
</dbReference>
<dbReference type="EnsemblMetazoa" id="XM_030986732">
    <property type="protein sequence ID" value="XP_030842592"/>
    <property type="gene ID" value="LOC100893689"/>
</dbReference>
<keyword evidence="2 6" id="KW-0812">Transmembrane</keyword>
<evidence type="ECO:0000256" key="4">
    <source>
        <dbReference type="ARBA" id="ARBA00023136"/>
    </source>
</evidence>
<feature type="transmembrane region" description="Helical" evidence="6">
    <location>
        <begin position="153"/>
        <end position="180"/>
    </location>
</feature>
<dbReference type="OMA" id="VANSWMI"/>
<dbReference type="SUPFAM" id="SSF103473">
    <property type="entry name" value="MFS general substrate transporter"/>
    <property type="match status" value="1"/>
</dbReference>
<organism evidence="7 8">
    <name type="scientific">Strongylocentrotus purpuratus</name>
    <name type="common">Purple sea urchin</name>
    <dbReference type="NCBI Taxonomy" id="7668"/>
    <lineage>
        <taxon>Eukaryota</taxon>
        <taxon>Metazoa</taxon>
        <taxon>Echinodermata</taxon>
        <taxon>Eleutherozoa</taxon>
        <taxon>Echinozoa</taxon>
        <taxon>Echinoidea</taxon>
        <taxon>Euechinoidea</taxon>
        <taxon>Echinacea</taxon>
        <taxon>Camarodonta</taxon>
        <taxon>Echinidea</taxon>
        <taxon>Strongylocentrotidae</taxon>
        <taxon>Strongylocentrotus</taxon>
    </lineage>
</organism>
<protein>
    <recommendedName>
        <fullName evidence="9">Major facilitator superfamily (MFS) profile domain-containing protein</fullName>
    </recommendedName>
</protein>
<evidence type="ECO:0000256" key="6">
    <source>
        <dbReference type="SAM" id="Phobius"/>
    </source>
</evidence>
<feature type="transmembrane region" description="Helical" evidence="6">
    <location>
        <begin position="217"/>
        <end position="238"/>
    </location>
</feature>
<feature type="transmembrane region" description="Helical" evidence="6">
    <location>
        <begin position="93"/>
        <end position="110"/>
    </location>
</feature>
<keyword evidence="4 6" id="KW-0472">Membrane</keyword>
<proteinExistence type="predicted"/>
<dbReference type="PANTHER" id="PTHR23510:SF16">
    <property type="entry name" value="MAJOR FACILITATOR SUPERFAMILY (MFS) PROFILE DOMAIN-CONTAINING PROTEIN"/>
    <property type="match status" value="1"/>
</dbReference>
<name>A0A7M7P1R5_STRPU</name>
<dbReference type="Gene3D" id="1.20.1250.20">
    <property type="entry name" value="MFS general substrate transporter like domains"/>
    <property type="match status" value="1"/>
</dbReference>
<dbReference type="RefSeq" id="XP_030842592.1">
    <property type="nucleotide sequence ID" value="XM_030986732.1"/>
</dbReference>
<dbReference type="PANTHER" id="PTHR23510">
    <property type="entry name" value="INNER MEMBRANE TRANSPORT PROTEIN YAJR"/>
    <property type="match status" value="1"/>
</dbReference>
<evidence type="ECO:0000256" key="2">
    <source>
        <dbReference type="ARBA" id="ARBA00022692"/>
    </source>
</evidence>
<reference evidence="7" key="2">
    <citation type="submission" date="2021-01" db="UniProtKB">
        <authorList>
            <consortium name="EnsemblMetazoa"/>
        </authorList>
    </citation>
    <scope>IDENTIFICATION</scope>
</reference>
<dbReference type="AlphaFoldDB" id="A0A7M7P1R5"/>
<evidence type="ECO:0000256" key="1">
    <source>
        <dbReference type="ARBA" id="ARBA00004141"/>
    </source>
</evidence>
<evidence type="ECO:0000313" key="8">
    <source>
        <dbReference type="Proteomes" id="UP000007110"/>
    </source>
</evidence>
<dbReference type="OrthoDB" id="370281at2759"/>
<feature type="transmembrane region" description="Helical" evidence="6">
    <location>
        <begin position="122"/>
        <end position="141"/>
    </location>
</feature>
<dbReference type="Pfam" id="PF07690">
    <property type="entry name" value="MFS_1"/>
    <property type="match status" value="1"/>
</dbReference>
<dbReference type="InterPro" id="IPR011701">
    <property type="entry name" value="MFS"/>
</dbReference>
<dbReference type="InterPro" id="IPR051068">
    <property type="entry name" value="MFS_Domain-Containing_Protein"/>
</dbReference>